<accession>A0A3Q7F848</accession>
<organism evidence="1">
    <name type="scientific">Solanum lycopersicum</name>
    <name type="common">Tomato</name>
    <name type="synonym">Lycopersicon esculentum</name>
    <dbReference type="NCBI Taxonomy" id="4081"/>
    <lineage>
        <taxon>Eukaryota</taxon>
        <taxon>Viridiplantae</taxon>
        <taxon>Streptophyta</taxon>
        <taxon>Embryophyta</taxon>
        <taxon>Tracheophyta</taxon>
        <taxon>Spermatophyta</taxon>
        <taxon>Magnoliopsida</taxon>
        <taxon>eudicotyledons</taxon>
        <taxon>Gunneridae</taxon>
        <taxon>Pentapetalae</taxon>
        <taxon>asterids</taxon>
        <taxon>lamiids</taxon>
        <taxon>Solanales</taxon>
        <taxon>Solanaceae</taxon>
        <taxon>Solanoideae</taxon>
        <taxon>Solaneae</taxon>
        <taxon>Solanum</taxon>
        <taxon>Solanum subgen. Lycopersicon</taxon>
    </lineage>
</organism>
<evidence type="ECO:0000313" key="1">
    <source>
        <dbReference type="EnsemblPlants" id="Solyc02g086315.1.1"/>
    </source>
</evidence>
<name>A0A3Q7F848_SOLLC</name>
<dbReference type="Gramene" id="Solyc02g086315.1.1">
    <property type="protein sequence ID" value="Solyc02g086315.1.1"/>
    <property type="gene ID" value="Solyc02g086315.1"/>
</dbReference>
<dbReference type="Proteomes" id="UP000004994">
    <property type="component" value="Chromosome 2"/>
</dbReference>
<protein>
    <submittedName>
        <fullName evidence="1">Uncharacterized protein</fullName>
    </submittedName>
</protein>
<proteinExistence type="predicted"/>
<dbReference type="AlphaFoldDB" id="A0A3Q7F848"/>
<dbReference type="InParanoid" id="A0A3Q7F848"/>
<evidence type="ECO:0000313" key="2">
    <source>
        <dbReference type="Proteomes" id="UP000004994"/>
    </source>
</evidence>
<dbReference type="EnsemblPlants" id="Solyc02g086315.1.1">
    <property type="protein sequence ID" value="Solyc02g086315.1.1"/>
    <property type="gene ID" value="Solyc02g086315.1"/>
</dbReference>
<sequence>MIMALSSAGELKRKTTMLPFVDSALKFSLHRDEILQFISFFMYKKRNEFDNKTRRKCIHLLVVQNDMGDS</sequence>
<reference evidence="1" key="1">
    <citation type="journal article" date="2012" name="Nature">
        <title>The tomato genome sequence provides insights into fleshy fruit evolution.</title>
        <authorList>
            <consortium name="Tomato Genome Consortium"/>
        </authorList>
    </citation>
    <scope>NUCLEOTIDE SEQUENCE [LARGE SCALE GENOMIC DNA]</scope>
    <source>
        <strain evidence="1">cv. Heinz 1706</strain>
    </source>
</reference>
<reference evidence="1" key="2">
    <citation type="submission" date="2019-01" db="UniProtKB">
        <authorList>
            <consortium name="EnsemblPlants"/>
        </authorList>
    </citation>
    <scope>IDENTIFICATION</scope>
    <source>
        <strain evidence="1">cv. Heinz 1706</strain>
    </source>
</reference>
<keyword evidence="2" id="KW-1185">Reference proteome</keyword>